<dbReference type="EMBL" id="JAEEAQ010001443">
    <property type="protein sequence ID" value="MBI0320369.1"/>
    <property type="molecule type" value="Genomic_DNA"/>
</dbReference>
<evidence type="ECO:0000313" key="3">
    <source>
        <dbReference type="Proteomes" id="UP000638849"/>
    </source>
</evidence>
<gene>
    <name evidence="2" type="ORF">JBF12_46990</name>
</gene>
<comment type="caution">
    <text evidence="2">The sequence shown here is derived from an EMBL/GenBank/DDBJ whole genome shotgun (WGS) entry which is preliminary data.</text>
</comment>
<proteinExistence type="predicted"/>
<evidence type="ECO:0000256" key="1">
    <source>
        <dbReference type="SAM" id="MobiDB-lite"/>
    </source>
</evidence>
<protein>
    <submittedName>
        <fullName evidence="2">Uncharacterized protein</fullName>
    </submittedName>
</protein>
<feature type="non-terminal residue" evidence="2">
    <location>
        <position position="95"/>
    </location>
</feature>
<sequence length="95" mass="8947">MDDTMGTRNGRASAAPDAVADGADAIEGGDAVAGADSDAGGDAAAGEDFVAGADSSAGAAPFAAESVAAEDGQALAAAVEAVLDRVDAHARRATT</sequence>
<feature type="region of interest" description="Disordered" evidence="1">
    <location>
        <begin position="1"/>
        <end position="46"/>
    </location>
</feature>
<keyword evidence="3" id="KW-1185">Reference proteome</keyword>
<reference evidence="2 3" key="1">
    <citation type="submission" date="2020-12" db="EMBL/GenBank/DDBJ databases">
        <authorList>
            <person name="Kusuma A.B."/>
            <person name="Nouioui I."/>
            <person name="Goodfellow M."/>
        </authorList>
    </citation>
    <scope>NUCLEOTIDE SEQUENCE [LARGE SCALE GENOMIC DNA]</scope>
    <source>
        <strain evidence="2 3">DSM 41764</strain>
    </source>
</reference>
<dbReference type="Proteomes" id="UP000638849">
    <property type="component" value="Unassembled WGS sequence"/>
</dbReference>
<name>A0ABS0RSC3_9ACTN</name>
<accession>A0ABS0RSC3</accession>
<organism evidence="2 3">
    <name type="scientific">Streptomyces javensis</name>
    <dbReference type="NCBI Taxonomy" id="114698"/>
    <lineage>
        <taxon>Bacteria</taxon>
        <taxon>Bacillati</taxon>
        <taxon>Actinomycetota</taxon>
        <taxon>Actinomycetes</taxon>
        <taxon>Kitasatosporales</taxon>
        <taxon>Streptomycetaceae</taxon>
        <taxon>Streptomyces</taxon>
        <taxon>Streptomyces violaceusniger group</taxon>
    </lineage>
</organism>
<feature type="compositionally biased region" description="Low complexity" evidence="1">
    <location>
        <begin position="12"/>
        <end position="46"/>
    </location>
</feature>
<evidence type="ECO:0000313" key="2">
    <source>
        <dbReference type="EMBL" id="MBI0320369.1"/>
    </source>
</evidence>